<dbReference type="EMBL" id="KE123907">
    <property type="protein sequence ID" value="EPB91605.1"/>
    <property type="molecule type" value="Genomic_DNA"/>
</dbReference>
<evidence type="ECO:0000313" key="2">
    <source>
        <dbReference type="Proteomes" id="UP000014254"/>
    </source>
</evidence>
<organism evidence="1 2">
    <name type="scientific">Mucor circinelloides f. circinelloides (strain 1006PhL)</name>
    <name type="common">Mucormycosis agent</name>
    <name type="synonym">Calyptromyces circinelloides</name>
    <dbReference type="NCBI Taxonomy" id="1220926"/>
    <lineage>
        <taxon>Eukaryota</taxon>
        <taxon>Fungi</taxon>
        <taxon>Fungi incertae sedis</taxon>
        <taxon>Mucoromycota</taxon>
        <taxon>Mucoromycotina</taxon>
        <taxon>Mucoromycetes</taxon>
        <taxon>Mucorales</taxon>
        <taxon>Mucorineae</taxon>
        <taxon>Mucoraceae</taxon>
        <taxon>Mucor</taxon>
    </lineage>
</organism>
<dbReference type="AlphaFoldDB" id="S2KGS4"/>
<gene>
    <name evidence="1" type="ORF">HMPREF1544_01527</name>
</gene>
<reference evidence="2" key="1">
    <citation type="submission" date="2013-05" db="EMBL/GenBank/DDBJ databases">
        <title>The Genome sequence of Mucor circinelloides f. circinelloides 1006PhL.</title>
        <authorList>
            <consortium name="The Broad Institute Genomics Platform"/>
            <person name="Cuomo C."/>
            <person name="Earl A."/>
            <person name="Findley K."/>
            <person name="Lee S.C."/>
            <person name="Walker B."/>
            <person name="Young S."/>
            <person name="Zeng Q."/>
            <person name="Gargeya S."/>
            <person name="Fitzgerald M."/>
            <person name="Haas B."/>
            <person name="Abouelleil A."/>
            <person name="Allen A.W."/>
            <person name="Alvarado L."/>
            <person name="Arachchi H.M."/>
            <person name="Berlin A.M."/>
            <person name="Chapman S.B."/>
            <person name="Gainer-Dewar J."/>
            <person name="Goldberg J."/>
            <person name="Griggs A."/>
            <person name="Gujja S."/>
            <person name="Hansen M."/>
            <person name="Howarth C."/>
            <person name="Imamovic A."/>
            <person name="Ireland A."/>
            <person name="Larimer J."/>
            <person name="McCowan C."/>
            <person name="Murphy C."/>
            <person name="Pearson M."/>
            <person name="Poon T.W."/>
            <person name="Priest M."/>
            <person name="Roberts A."/>
            <person name="Saif S."/>
            <person name="Shea T."/>
            <person name="Sisk P."/>
            <person name="Sykes S."/>
            <person name="Wortman J."/>
            <person name="Nusbaum C."/>
            <person name="Birren B."/>
        </authorList>
    </citation>
    <scope>NUCLEOTIDE SEQUENCE [LARGE SCALE GENOMIC DNA]</scope>
    <source>
        <strain evidence="2">1006PhL</strain>
    </source>
</reference>
<accession>S2KGS4</accession>
<dbReference type="OrthoDB" id="2277085at2759"/>
<keyword evidence="2" id="KW-1185">Reference proteome</keyword>
<evidence type="ECO:0000313" key="1">
    <source>
        <dbReference type="EMBL" id="EPB91605.1"/>
    </source>
</evidence>
<dbReference type="Proteomes" id="UP000014254">
    <property type="component" value="Unassembled WGS sequence"/>
</dbReference>
<name>S2KGS4_MUCC1</name>
<proteinExistence type="predicted"/>
<protein>
    <submittedName>
        <fullName evidence="1">Uncharacterized protein</fullName>
    </submittedName>
</protein>
<dbReference type="InParanoid" id="S2KGS4"/>
<dbReference type="VEuPathDB" id="FungiDB:HMPREF1544_01527"/>
<sequence length="140" mass="15913">MHKVVYSPSEAKGSMMTMVELDHFRLPLSMDELPQLIPYLHRLYNVVEVIYICCYQQEKLKHDDVPSGSALEPRVIHALAVKSSDRTNKAFTGQGKARRLCVSVQSSMKTWKRFSYEAWAVADGQRVRSPTDLTVSPSKL</sequence>